<sequence>MSFSFNHAVSTSALQKSVEPRSVITLVLIENSRALERLWPDLRDHYLRSALSKLEARYPGVPHISYVLETLVPGDQFTGPGVARQCDSLDTCLEDLQFNYSPLNVLSSSDIWRAIEFLCSASIQGPSTVRNILVIAASSPVEGTNAKQHTSTVPFYNSWFGLAQRLTETNIQWHMILNATQDMRRLNMLFDETTMLQRNVEEPLWLPAESDRFLVRFSSKPQVITPSLFAQESFKNPPSTSYHALDSSFPDDHPDSCSPPHLPPEPSAEAPSLVAQLQQVHGLTKKKVYGTKPVRKPFFRDERVTETSRRSTLLARSVPVDMDMTRAPGGRVVSHSVIDRSARVRHTSSAGGRMHGYHQPAPHWSPMPMASPIPSNLPSVGSSSAAPTNLDSYISSPFDASPPSNVSNTPWAPFSGTSPPSSHLPGSTPAFAPLPTLPFNHTPGSPDNSPPPYLRDRAVPEISPSGVLFDPPSFYDHGLGTQSSNHECVFPGHGSGILSSAASPSQPNSDARLASQSGHSSTESVCSPTEQISSYNTNGWSQASYGPTDSVYGSPNSSGTSSLKGWAG</sequence>
<feature type="region of interest" description="Disordered" evidence="1">
    <location>
        <begin position="480"/>
        <end position="568"/>
    </location>
</feature>
<feature type="region of interest" description="Disordered" evidence="1">
    <location>
        <begin position="399"/>
        <end position="458"/>
    </location>
</feature>
<feature type="compositionally biased region" description="Polar residues" evidence="1">
    <location>
        <begin position="373"/>
        <end position="385"/>
    </location>
</feature>
<dbReference type="RefSeq" id="XP_060328314.1">
    <property type="nucleotide sequence ID" value="XM_060482879.1"/>
</dbReference>
<dbReference type="Proteomes" id="UP001175211">
    <property type="component" value="Unassembled WGS sequence"/>
</dbReference>
<dbReference type="GeneID" id="85366427"/>
<dbReference type="EMBL" id="JAUEPS010000029">
    <property type="protein sequence ID" value="KAK0452978.1"/>
    <property type="molecule type" value="Genomic_DNA"/>
</dbReference>
<proteinExistence type="predicted"/>
<evidence type="ECO:0000313" key="3">
    <source>
        <dbReference type="Proteomes" id="UP001175211"/>
    </source>
</evidence>
<protein>
    <submittedName>
        <fullName evidence="2">Uncharacterized protein</fullName>
    </submittedName>
</protein>
<accession>A0AA39K239</accession>
<keyword evidence="3" id="KW-1185">Reference proteome</keyword>
<feature type="compositionally biased region" description="Polar residues" evidence="1">
    <location>
        <begin position="497"/>
        <end position="568"/>
    </location>
</feature>
<gene>
    <name evidence="2" type="ORF">EV420DRAFT_633621</name>
</gene>
<dbReference type="AlphaFoldDB" id="A0AA39K239"/>
<feature type="region of interest" description="Disordered" evidence="1">
    <location>
        <begin position="239"/>
        <end position="271"/>
    </location>
</feature>
<organism evidence="2 3">
    <name type="scientific">Armillaria tabescens</name>
    <name type="common">Ringless honey mushroom</name>
    <name type="synonym">Agaricus tabescens</name>
    <dbReference type="NCBI Taxonomy" id="1929756"/>
    <lineage>
        <taxon>Eukaryota</taxon>
        <taxon>Fungi</taxon>
        <taxon>Dikarya</taxon>
        <taxon>Basidiomycota</taxon>
        <taxon>Agaricomycotina</taxon>
        <taxon>Agaricomycetes</taxon>
        <taxon>Agaricomycetidae</taxon>
        <taxon>Agaricales</taxon>
        <taxon>Marasmiineae</taxon>
        <taxon>Physalacriaceae</taxon>
        <taxon>Desarmillaria</taxon>
    </lineage>
</organism>
<feature type="region of interest" description="Disordered" evidence="1">
    <location>
        <begin position="336"/>
        <end position="385"/>
    </location>
</feature>
<evidence type="ECO:0000313" key="2">
    <source>
        <dbReference type="EMBL" id="KAK0452978.1"/>
    </source>
</evidence>
<feature type="compositionally biased region" description="Polar residues" evidence="1">
    <location>
        <begin position="402"/>
        <end position="425"/>
    </location>
</feature>
<name>A0AA39K239_ARMTA</name>
<comment type="caution">
    <text evidence="2">The sequence shown here is derived from an EMBL/GenBank/DDBJ whole genome shotgun (WGS) entry which is preliminary data.</text>
</comment>
<evidence type="ECO:0000256" key="1">
    <source>
        <dbReference type="SAM" id="MobiDB-lite"/>
    </source>
</evidence>
<reference evidence="2" key="1">
    <citation type="submission" date="2023-06" db="EMBL/GenBank/DDBJ databases">
        <authorList>
            <consortium name="Lawrence Berkeley National Laboratory"/>
            <person name="Ahrendt S."/>
            <person name="Sahu N."/>
            <person name="Indic B."/>
            <person name="Wong-Bajracharya J."/>
            <person name="Merenyi Z."/>
            <person name="Ke H.-M."/>
            <person name="Monk M."/>
            <person name="Kocsube S."/>
            <person name="Drula E."/>
            <person name="Lipzen A."/>
            <person name="Balint B."/>
            <person name="Henrissat B."/>
            <person name="Andreopoulos B."/>
            <person name="Martin F.M."/>
            <person name="Harder C.B."/>
            <person name="Rigling D."/>
            <person name="Ford K.L."/>
            <person name="Foster G.D."/>
            <person name="Pangilinan J."/>
            <person name="Papanicolaou A."/>
            <person name="Barry K."/>
            <person name="LaButti K."/>
            <person name="Viragh M."/>
            <person name="Koriabine M."/>
            <person name="Yan M."/>
            <person name="Riley R."/>
            <person name="Champramary S."/>
            <person name="Plett K.L."/>
            <person name="Tsai I.J."/>
            <person name="Slot J."/>
            <person name="Sipos G."/>
            <person name="Plett J."/>
            <person name="Nagy L.G."/>
            <person name="Grigoriev I.V."/>
        </authorList>
    </citation>
    <scope>NUCLEOTIDE SEQUENCE</scope>
    <source>
        <strain evidence="2">CCBAS 213</strain>
    </source>
</reference>